<keyword evidence="1" id="KW-0812">Transmembrane</keyword>
<keyword evidence="3" id="KW-1185">Reference proteome</keyword>
<sequence>MLPLIRPAARDAAAFCVGIAVLALGAGAVRVLPWALDSTVPWSVALPFARSVAMLALEAAVLLGWPLGWALAAHRFVAAGEARVFALLGETPLRTVFRLAPSGAAFACVLALLSFLGGRDASAPGRVLAELVAEGRASCVADPAGPPRAITIPFLRASWLCAPDREPRLLAPSPLGNLVVNAADARIAEDLRRIELDDARFTLGSDKNTAHVRAGAMEIRGLPPWAQSSKLPPLGRALLMVASAFAASALVVFLLLSERLRGRAAGLAVAASGPLAALGVLRALERQSSGPIALFLLLPLAAVAAVLCSTWLAACLPRNGVTAST</sequence>
<organism evidence="2 3">
    <name type="scientific">Pendulispora brunnea</name>
    <dbReference type="NCBI Taxonomy" id="2905690"/>
    <lineage>
        <taxon>Bacteria</taxon>
        <taxon>Pseudomonadati</taxon>
        <taxon>Myxococcota</taxon>
        <taxon>Myxococcia</taxon>
        <taxon>Myxococcales</taxon>
        <taxon>Sorangiineae</taxon>
        <taxon>Pendulisporaceae</taxon>
        <taxon>Pendulispora</taxon>
    </lineage>
</organism>
<dbReference type="Proteomes" id="UP001379533">
    <property type="component" value="Chromosome"/>
</dbReference>
<evidence type="ECO:0000256" key="1">
    <source>
        <dbReference type="SAM" id="Phobius"/>
    </source>
</evidence>
<keyword evidence="1" id="KW-0472">Membrane</keyword>
<protein>
    <recommendedName>
        <fullName evidence="4">LptF/LptG family permease</fullName>
    </recommendedName>
</protein>
<feature type="transmembrane region" description="Helical" evidence="1">
    <location>
        <begin position="237"/>
        <end position="257"/>
    </location>
</feature>
<dbReference type="RefSeq" id="WP_394847273.1">
    <property type="nucleotide sequence ID" value="NZ_CP089982.1"/>
</dbReference>
<evidence type="ECO:0000313" key="2">
    <source>
        <dbReference type="EMBL" id="WXA96654.1"/>
    </source>
</evidence>
<evidence type="ECO:0008006" key="4">
    <source>
        <dbReference type="Google" id="ProtNLM"/>
    </source>
</evidence>
<proteinExistence type="predicted"/>
<name>A0ABZ2KI94_9BACT</name>
<feature type="transmembrane region" description="Helical" evidence="1">
    <location>
        <begin position="52"/>
        <end position="74"/>
    </location>
</feature>
<feature type="transmembrane region" description="Helical" evidence="1">
    <location>
        <begin position="12"/>
        <end position="32"/>
    </location>
</feature>
<gene>
    <name evidence="2" type="ORF">LZC95_07375</name>
</gene>
<accession>A0ABZ2KI94</accession>
<keyword evidence="1" id="KW-1133">Transmembrane helix</keyword>
<feature type="transmembrane region" description="Helical" evidence="1">
    <location>
        <begin position="290"/>
        <end position="314"/>
    </location>
</feature>
<feature type="transmembrane region" description="Helical" evidence="1">
    <location>
        <begin position="95"/>
        <end position="116"/>
    </location>
</feature>
<evidence type="ECO:0000313" key="3">
    <source>
        <dbReference type="Proteomes" id="UP001379533"/>
    </source>
</evidence>
<dbReference type="EMBL" id="CP089982">
    <property type="protein sequence ID" value="WXA96654.1"/>
    <property type="molecule type" value="Genomic_DNA"/>
</dbReference>
<reference evidence="2 3" key="1">
    <citation type="submission" date="2021-12" db="EMBL/GenBank/DDBJ databases">
        <title>Discovery of the Pendulisporaceae a myxobacterial family with distinct sporulation behavior and unique specialized metabolism.</title>
        <authorList>
            <person name="Garcia R."/>
            <person name="Popoff A."/>
            <person name="Bader C.D."/>
            <person name="Loehr J."/>
            <person name="Walesch S."/>
            <person name="Walt C."/>
            <person name="Boldt J."/>
            <person name="Bunk B."/>
            <person name="Haeckl F.J.F.P.J."/>
            <person name="Gunesch A.P."/>
            <person name="Birkelbach J."/>
            <person name="Nuebel U."/>
            <person name="Pietschmann T."/>
            <person name="Bach T."/>
            <person name="Mueller R."/>
        </authorList>
    </citation>
    <scope>NUCLEOTIDE SEQUENCE [LARGE SCALE GENOMIC DNA]</scope>
    <source>
        <strain evidence="2 3">MSr12523</strain>
    </source>
</reference>